<dbReference type="InterPro" id="IPR024593">
    <property type="entry name" value="DUF3444"/>
</dbReference>
<gene>
    <name evidence="2" type="ORF">LTRI10_LOCUS45421</name>
</gene>
<name>A0AAV2G5Z1_9ROSI</name>
<sequence>MSCYKICPREGDVWAMLKDWNAKWGASDYERIRCMIVRVESNAEEGSNGITVSRLREGSWDQTLWDTRGLLALEPNALPLTIGN</sequence>
<reference evidence="2 3" key="1">
    <citation type="submission" date="2024-04" db="EMBL/GenBank/DDBJ databases">
        <authorList>
            <person name="Fracassetti M."/>
        </authorList>
    </citation>
    <scope>NUCLEOTIDE SEQUENCE [LARGE SCALE GENOMIC DNA]</scope>
</reference>
<keyword evidence="3" id="KW-1185">Reference proteome</keyword>
<accession>A0AAV2G5Z1</accession>
<proteinExistence type="predicted"/>
<dbReference type="Proteomes" id="UP001497516">
    <property type="component" value="Chromosome 8"/>
</dbReference>
<protein>
    <recommendedName>
        <fullName evidence="1">DUF3444 domain-containing protein</fullName>
    </recommendedName>
</protein>
<dbReference type="EMBL" id="OZ034821">
    <property type="protein sequence ID" value="CAL1405647.1"/>
    <property type="molecule type" value="Genomic_DNA"/>
</dbReference>
<evidence type="ECO:0000259" key="1">
    <source>
        <dbReference type="Pfam" id="PF11926"/>
    </source>
</evidence>
<evidence type="ECO:0000313" key="3">
    <source>
        <dbReference type="Proteomes" id="UP001497516"/>
    </source>
</evidence>
<dbReference type="AlphaFoldDB" id="A0AAV2G5Z1"/>
<evidence type="ECO:0000313" key="2">
    <source>
        <dbReference type="EMBL" id="CAL1405647.1"/>
    </source>
</evidence>
<feature type="domain" description="DUF3444" evidence="1">
    <location>
        <begin position="3"/>
        <end position="66"/>
    </location>
</feature>
<organism evidence="2 3">
    <name type="scientific">Linum trigynum</name>
    <dbReference type="NCBI Taxonomy" id="586398"/>
    <lineage>
        <taxon>Eukaryota</taxon>
        <taxon>Viridiplantae</taxon>
        <taxon>Streptophyta</taxon>
        <taxon>Embryophyta</taxon>
        <taxon>Tracheophyta</taxon>
        <taxon>Spermatophyta</taxon>
        <taxon>Magnoliopsida</taxon>
        <taxon>eudicotyledons</taxon>
        <taxon>Gunneridae</taxon>
        <taxon>Pentapetalae</taxon>
        <taxon>rosids</taxon>
        <taxon>fabids</taxon>
        <taxon>Malpighiales</taxon>
        <taxon>Linaceae</taxon>
        <taxon>Linum</taxon>
    </lineage>
</organism>
<dbReference type="Pfam" id="PF11926">
    <property type="entry name" value="DUF3444"/>
    <property type="match status" value="1"/>
</dbReference>